<name>A0A4Q7Y1G5_9ACTN</name>
<dbReference type="PROSITE" id="PS51900">
    <property type="entry name" value="CB"/>
    <property type="match status" value="1"/>
</dbReference>
<reference evidence="8 9" key="1">
    <citation type="submission" date="2019-02" db="EMBL/GenBank/DDBJ databases">
        <title>Sequencing the genomes of 1000 actinobacteria strains.</title>
        <authorList>
            <person name="Klenk H.-P."/>
        </authorList>
    </citation>
    <scope>NUCLEOTIDE SEQUENCE [LARGE SCALE GENOMIC DNA]</scope>
    <source>
        <strain evidence="8 9">DSM 44509</strain>
    </source>
</reference>
<sequence>MVTRIPTRTAGVYKVHRGKGTVYVARWREVDPVTGKARVRDKSFPTEAAAKQYRASVEHARATGTYVPPNVGKVTVREVAEQWLAVQATRVRPRTLENYERGLRLRVLPTFGARRIDSITSRDVERWVAEMGSVMPGTIKHAIFPLSATLNYARKHGLIQSNPCEVVDRPKRLPTGREKREGIFLSRAQVAAVAAKVAETDPVYGLLVRFAAGVGLRRSEIAGLRVRDLRLARREVYVERMAERTYPGGVWVVQEPKSARSRRRVPILDDELLHDLGVYLAAHPRRDELDAPLWPARFRSGPLNYTGDELWNAGSFYKHVFVPAVAAVGLPADPHSGVRFHDLRHTCGSQWLADGHDMFSVSRWLGHHSIAFTDAVYAHVAREPDYTAAIERTRKARQGV</sequence>
<gene>
    <name evidence="8" type="ORF">BKA19_0240</name>
</gene>
<feature type="domain" description="Core-binding (CB)" evidence="7">
    <location>
        <begin position="74"/>
        <end position="154"/>
    </location>
</feature>
<keyword evidence="2" id="KW-0229">DNA integration</keyword>
<dbReference type="InterPro" id="IPR044068">
    <property type="entry name" value="CB"/>
</dbReference>
<dbReference type="AlphaFoldDB" id="A0A4Q7Y1G5"/>
<dbReference type="EMBL" id="SHKV01000001">
    <property type="protein sequence ID" value="RZU30620.1"/>
    <property type="molecule type" value="Genomic_DNA"/>
</dbReference>
<dbReference type="GO" id="GO:0003677">
    <property type="term" value="F:DNA binding"/>
    <property type="evidence" value="ECO:0007669"/>
    <property type="project" value="UniProtKB-UniRule"/>
</dbReference>
<comment type="similarity">
    <text evidence="1">Belongs to the 'phage' integrase family.</text>
</comment>
<evidence type="ECO:0000259" key="7">
    <source>
        <dbReference type="PROSITE" id="PS51900"/>
    </source>
</evidence>
<dbReference type="InterPro" id="IPR002104">
    <property type="entry name" value="Integrase_catalytic"/>
</dbReference>
<evidence type="ECO:0000256" key="5">
    <source>
        <dbReference type="PROSITE-ProRule" id="PRU01248"/>
    </source>
</evidence>
<dbReference type="GO" id="GO:0015074">
    <property type="term" value="P:DNA integration"/>
    <property type="evidence" value="ECO:0007669"/>
    <property type="project" value="UniProtKB-KW"/>
</dbReference>
<dbReference type="GO" id="GO:0006310">
    <property type="term" value="P:DNA recombination"/>
    <property type="evidence" value="ECO:0007669"/>
    <property type="project" value="UniProtKB-KW"/>
</dbReference>
<protein>
    <submittedName>
        <fullName evidence="8">Site-specific recombinase XerD</fullName>
    </submittedName>
</protein>
<dbReference type="Pfam" id="PF00589">
    <property type="entry name" value="Phage_integrase"/>
    <property type="match status" value="1"/>
</dbReference>
<evidence type="ECO:0000313" key="8">
    <source>
        <dbReference type="EMBL" id="RZU30620.1"/>
    </source>
</evidence>
<keyword evidence="9" id="KW-1185">Reference proteome</keyword>
<keyword evidence="4" id="KW-0233">DNA recombination</keyword>
<evidence type="ECO:0000256" key="4">
    <source>
        <dbReference type="ARBA" id="ARBA00023172"/>
    </source>
</evidence>
<dbReference type="InterPro" id="IPR010998">
    <property type="entry name" value="Integrase_recombinase_N"/>
</dbReference>
<dbReference type="PANTHER" id="PTHR30349:SF64">
    <property type="entry name" value="PROPHAGE INTEGRASE INTD-RELATED"/>
    <property type="match status" value="1"/>
</dbReference>
<dbReference type="InterPro" id="IPR050090">
    <property type="entry name" value="Tyrosine_recombinase_XerCD"/>
</dbReference>
<organism evidence="8 9">
    <name type="scientific">Blastococcus saxobsidens</name>
    <dbReference type="NCBI Taxonomy" id="138336"/>
    <lineage>
        <taxon>Bacteria</taxon>
        <taxon>Bacillati</taxon>
        <taxon>Actinomycetota</taxon>
        <taxon>Actinomycetes</taxon>
        <taxon>Geodermatophilales</taxon>
        <taxon>Geodermatophilaceae</taxon>
        <taxon>Blastococcus</taxon>
    </lineage>
</organism>
<dbReference type="InterPro" id="IPR004107">
    <property type="entry name" value="Integrase_SAM-like_N"/>
</dbReference>
<evidence type="ECO:0000256" key="1">
    <source>
        <dbReference type="ARBA" id="ARBA00008857"/>
    </source>
</evidence>
<comment type="caution">
    <text evidence="8">The sequence shown here is derived from an EMBL/GenBank/DDBJ whole genome shotgun (WGS) entry which is preliminary data.</text>
</comment>
<dbReference type="PROSITE" id="PS51898">
    <property type="entry name" value="TYR_RECOMBINASE"/>
    <property type="match status" value="1"/>
</dbReference>
<accession>A0A4Q7Y1G5</accession>
<dbReference type="SUPFAM" id="SSF56349">
    <property type="entry name" value="DNA breaking-rejoining enzymes"/>
    <property type="match status" value="1"/>
</dbReference>
<dbReference type="InterPro" id="IPR011010">
    <property type="entry name" value="DNA_brk_join_enz"/>
</dbReference>
<dbReference type="Gene3D" id="1.10.443.10">
    <property type="entry name" value="Intergrase catalytic core"/>
    <property type="match status" value="1"/>
</dbReference>
<dbReference type="CDD" id="cd01189">
    <property type="entry name" value="INT_ICEBs1_C_like"/>
    <property type="match status" value="1"/>
</dbReference>
<evidence type="ECO:0000313" key="9">
    <source>
        <dbReference type="Proteomes" id="UP000292507"/>
    </source>
</evidence>
<keyword evidence="3 5" id="KW-0238">DNA-binding</keyword>
<feature type="domain" description="Tyr recombinase" evidence="6">
    <location>
        <begin position="180"/>
        <end position="390"/>
    </location>
</feature>
<dbReference type="OrthoDB" id="1822491at2"/>
<dbReference type="PANTHER" id="PTHR30349">
    <property type="entry name" value="PHAGE INTEGRASE-RELATED"/>
    <property type="match status" value="1"/>
</dbReference>
<evidence type="ECO:0000256" key="2">
    <source>
        <dbReference type="ARBA" id="ARBA00022908"/>
    </source>
</evidence>
<proteinExistence type="inferred from homology"/>
<evidence type="ECO:0000256" key="3">
    <source>
        <dbReference type="ARBA" id="ARBA00023125"/>
    </source>
</evidence>
<dbReference type="Gene3D" id="1.10.150.130">
    <property type="match status" value="1"/>
</dbReference>
<evidence type="ECO:0000259" key="6">
    <source>
        <dbReference type="PROSITE" id="PS51898"/>
    </source>
</evidence>
<dbReference type="Proteomes" id="UP000292507">
    <property type="component" value="Unassembled WGS sequence"/>
</dbReference>
<dbReference type="Pfam" id="PF14659">
    <property type="entry name" value="Phage_int_SAM_3"/>
    <property type="match status" value="1"/>
</dbReference>
<dbReference type="RefSeq" id="WP_104528698.1">
    <property type="nucleotide sequence ID" value="NZ_POQT01000016.1"/>
</dbReference>
<dbReference type="InterPro" id="IPR013762">
    <property type="entry name" value="Integrase-like_cat_sf"/>
</dbReference>